<proteinExistence type="predicted"/>
<dbReference type="GeneID" id="85361373"/>
<accession>A0AA39MZS2</accession>
<sequence>MTSLRHPPHAIALPSLAFSLKHIPQTDPLTTHPRSTAERQALSLDRVLNVHAYTQLVGCTTCGHCRGVFQADLHPAHHLSACVLFHRGKAAGPSVYPPGDDGYLSIEDDDTDDELLVLQETGNPSLAATCRCILICAYESILFISTAICEPQEFEISMTDEVTEPSKRIDETDVSYRGRAGKSRQGNAVFLRVFLPRVRYGEPIVVIIEEAESDISAPGLSHHRQAAWLLIRNQPALPKVGIPVWVSEKEHEGKVKTRSSGYSWFLVEFPFVTSLRRYKVLSYLTFSGRGLSRQSVGTRMYTESPCKTEDISEVNVVVILYVSISLNASPAYLLWSRQITLETLFELTRPLHIFTLLGNEEYTPTQGTRAYALLVGRTMRGNTWIVYQAYLNPAQHVIDRELPDRGKILFARSASYLVIRATMGMEDRCYALEDMDFDDGGDNETVKRLNEQCKTICIDDGAFVLSDVGETKFL</sequence>
<comment type="caution">
    <text evidence="1">The sequence shown here is derived from an EMBL/GenBank/DDBJ whole genome shotgun (WGS) entry which is preliminary data.</text>
</comment>
<keyword evidence="2" id="KW-1185">Reference proteome</keyword>
<dbReference type="RefSeq" id="XP_060328027.1">
    <property type="nucleotide sequence ID" value="XM_060477825.1"/>
</dbReference>
<reference evidence="1" key="1">
    <citation type="submission" date="2023-06" db="EMBL/GenBank/DDBJ databases">
        <authorList>
            <consortium name="Lawrence Berkeley National Laboratory"/>
            <person name="Ahrendt S."/>
            <person name="Sahu N."/>
            <person name="Indic B."/>
            <person name="Wong-Bajracharya J."/>
            <person name="Merenyi Z."/>
            <person name="Ke H.-M."/>
            <person name="Monk M."/>
            <person name="Kocsube S."/>
            <person name="Drula E."/>
            <person name="Lipzen A."/>
            <person name="Balint B."/>
            <person name="Henrissat B."/>
            <person name="Andreopoulos B."/>
            <person name="Martin F.M."/>
            <person name="Harder C.B."/>
            <person name="Rigling D."/>
            <person name="Ford K.L."/>
            <person name="Foster G.D."/>
            <person name="Pangilinan J."/>
            <person name="Papanicolaou A."/>
            <person name="Barry K."/>
            <person name="LaButti K."/>
            <person name="Viragh M."/>
            <person name="Koriabine M."/>
            <person name="Yan M."/>
            <person name="Riley R."/>
            <person name="Champramary S."/>
            <person name="Plett K.L."/>
            <person name="Tsai I.J."/>
            <person name="Slot J."/>
            <person name="Sipos G."/>
            <person name="Plett J."/>
            <person name="Nagy L.G."/>
            <person name="Grigoriev I.V."/>
        </authorList>
    </citation>
    <scope>NUCLEOTIDE SEQUENCE</scope>
    <source>
        <strain evidence="1">CCBAS 213</strain>
    </source>
</reference>
<gene>
    <name evidence="1" type="ORF">EV420DRAFT_1645831</name>
</gene>
<organism evidence="1 2">
    <name type="scientific">Armillaria tabescens</name>
    <name type="common">Ringless honey mushroom</name>
    <name type="synonym">Agaricus tabescens</name>
    <dbReference type="NCBI Taxonomy" id="1929756"/>
    <lineage>
        <taxon>Eukaryota</taxon>
        <taxon>Fungi</taxon>
        <taxon>Dikarya</taxon>
        <taxon>Basidiomycota</taxon>
        <taxon>Agaricomycotina</taxon>
        <taxon>Agaricomycetes</taxon>
        <taxon>Agaricomycetidae</taxon>
        <taxon>Agaricales</taxon>
        <taxon>Marasmiineae</taxon>
        <taxon>Physalacriaceae</taxon>
        <taxon>Desarmillaria</taxon>
    </lineage>
</organism>
<evidence type="ECO:0000313" key="1">
    <source>
        <dbReference type="EMBL" id="KAK0452193.1"/>
    </source>
</evidence>
<dbReference type="AlphaFoldDB" id="A0AA39MZS2"/>
<dbReference type="EMBL" id="JAUEPS010000031">
    <property type="protein sequence ID" value="KAK0452193.1"/>
    <property type="molecule type" value="Genomic_DNA"/>
</dbReference>
<dbReference type="Proteomes" id="UP001175211">
    <property type="component" value="Unassembled WGS sequence"/>
</dbReference>
<protein>
    <submittedName>
        <fullName evidence="1">Uncharacterized protein</fullName>
    </submittedName>
</protein>
<evidence type="ECO:0000313" key="2">
    <source>
        <dbReference type="Proteomes" id="UP001175211"/>
    </source>
</evidence>
<name>A0AA39MZS2_ARMTA</name>